<dbReference type="InterPro" id="IPR024752">
    <property type="entry name" value="Myb/SANT-like_dom"/>
</dbReference>
<dbReference type="InterPro" id="IPR012337">
    <property type="entry name" value="RNaseH-like_sf"/>
</dbReference>
<feature type="region of interest" description="Disordered" evidence="11">
    <location>
        <begin position="149"/>
        <end position="184"/>
    </location>
</feature>
<evidence type="ECO:0000256" key="2">
    <source>
        <dbReference type="ARBA" id="ARBA00011738"/>
    </source>
</evidence>
<keyword evidence="3" id="KW-0479">Metal-binding</keyword>
<keyword evidence="7" id="KW-0238">DNA-binding</keyword>
<evidence type="ECO:0000256" key="8">
    <source>
        <dbReference type="ARBA" id="ARBA00023163"/>
    </source>
</evidence>
<reference evidence="14" key="1">
    <citation type="submission" date="2020-08" db="EMBL/GenBank/DDBJ databases">
        <title>Plant Genome Project.</title>
        <authorList>
            <person name="Zhang R.-G."/>
        </authorList>
    </citation>
    <scope>NUCLEOTIDE SEQUENCE</scope>
    <source>
        <strain evidence="14">WSP0</strain>
        <tissue evidence="14">Leaf</tissue>
    </source>
</reference>
<dbReference type="PANTHER" id="PTHR46481">
    <property type="entry name" value="ZINC FINGER BED DOMAIN-CONTAINING PROTEIN 4"/>
    <property type="match status" value="1"/>
</dbReference>
<dbReference type="GO" id="GO:0046983">
    <property type="term" value="F:protein dimerization activity"/>
    <property type="evidence" value="ECO:0007669"/>
    <property type="project" value="InterPro"/>
</dbReference>
<evidence type="ECO:0000256" key="9">
    <source>
        <dbReference type="ARBA" id="ARBA00023242"/>
    </source>
</evidence>
<dbReference type="PROSITE" id="PS50808">
    <property type="entry name" value="ZF_BED"/>
    <property type="match status" value="1"/>
</dbReference>
<evidence type="ECO:0000313" key="15">
    <source>
        <dbReference type="Proteomes" id="UP000823749"/>
    </source>
</evidence>
<evidence type="ECO:0000313" key="14">
    <source>
        <dbReference type="EMBL" id="KAG5561706.1"/>
    </source>
</evidence>
<keyword evidence="5" id="KW-0862">Zinc</keyword>
<organism evidence="14 15">
    <name type="scientific">Rhododendron griersonianum</name>
    <dbReference type="NCBI Taxonomy" id="479676"/>
    <lineage>
        <taxon>Eukaryota</taxon>
        <taxon>Viridiplantae</taxon>
        <taxon>Streptophyta</taxon>
        <taxon>Embryophyta</taxon>
        <taxon>Tracheophyta</taxon>
        <taxon>Spermatophyta</taxon>
        <taxon>Magnoliopsida</taxon>
        <taxon>eudicotyledons</taxon>
        <taxon>Gunneridae</taxon>
        <taxon>Pentapetalae</taxon>
        <taxon>asterids</taxon>
        <taxon>Ericales</taxon>
        <taxon>Ericaceae</taxon>
        <taxon>Ericoideae</taxon>
        <taxon>Rhodoreae</taxon>
        <taxon>Rhododendron</taxon>
    </lineage>
</organism>
<proteinExistence type="predicted"/>
<dbReference type="InterPro" id="IPR008906">
    <property type="entry name" value="HATC_C_dom"/>
</dbReference>
<evidence type="ECO:0000256" key="4">
    <source>
        <dbReference type="ARBA" id="ARBA00022771"/>
    </source>
</evidence>
<comment type="subunit">
    <text evidence="2">Homodimer.</text>
</comment>
<feature type="transmembrane region" description="Helical" evidence="12">
    <location>
        <begin position="123"/>
        <end position="141"/>
    </location>
</feature>
<dbReference type="Pfam" id="PF12776">
    <property type="entry name" value="Myb_DNA-bind_3"/>
    <property type="match status" value="1"/>
</dbReference>
<sequence length="828" mass="95631">MTLVRLGSCIPNYDMWSYVNMEKFIHIMVEAARREEATNSKKSRQFNDLQWHEILRELGVRTRRIGYTIPKIREKFTRIKKEYKMLKHIKDQTGFGWDEASQTVTTPDDVWQIYLQVAVMNHAFIFIVFAIIISIFSVPIWESNSTSTEIESNEAQLPTPDSSQAETESNLPTNEPEDLGYTSDGDKILSKAKCRSTVWEHFQKIRTKDTGVEKARCLYCKRKFVGDGKSGTTHLKDHTSSCFMKKAIDSKQKFITPSLLMGEGKKANMQSYSYDPEVARKQLAYMIIMHEYPLSMVEHAGFRRFCHALQPAFHVISRNTMKRDIFKIYDVEKVKTMRLIERNKSRVSLTTDMWTSISKKKGFMVITAHIIDDSWKLQSRILRFVYVPCPHTAEALCQVLMDTFLEWNIERKLSTLNVDNCTTNDAMIDLLLEKLGGDHIRCKSLFHVRCAAHILNLIVKDSLDVIKSSIVKVRDSVAYWTATQKREETFEGAARQLGITYGKHLSLDCPTRWNSTFLMLQTAIKYRNAFGRLKLKDPQYKSCPNDDDWNLAEDICERLEIFYKVTLLFSGTTNPTSNLFFPDVCDIKVRLSEWVCCGIDVVEEMALNMLEKYDKYWDNTHEFLAVAVVLDPRFKMSLIEYYYKRIYGEHGVGMAEDIQRRCYDLLTLYQGKSSSKERSESSSKTPPSTYLRDRTSLSDYLDQQKRTKTVHVKSELDRYLEEEQLPMCDDFDILAWWKSNGLKYPVLQAIARDVLAVPVFTVVSESSFSTSGRVVSPSRNRLHPKTLEALMCTQSWLAALENEVEVPTINDEDADVDECTSDVTTVDD</sequence>
<dbReference type="SMART" id="SM00614">
    <property type="entry name" value="ZnF_BED"/>
    <property type="match status" value="1"/>
</dbReference>
<dbReference type="GO" id="GO:0008270">
    <property type="term" value="F:zinc ion binding"/>
    <property type="evidence" value="ECO:0007669"/>
    <property type="project" value="UniProtKB-KW"/>
</dbReference>
<evidence type="ECO:0000256" key="6">
    <source>
        <dbReference type="ARBA" id="ARBA00023015"/>
    </source>
</evidence>
<evidence type="ECO:0000256" key="12">
    <source>
        <dbReference type="SAM" id="Phobius"/>
    </source>
</evidence>
<comment type="subcellular location">
    <subcellularLocation>
        <location evidence="1">Nucleus</location>
    </subcellularLocation>
</comment>
<keyword evidence="9" id="KW-0539">Nucleus</keyword>
<dbReference type="Pfam" id="PF05699">
    <property type="entry name" value="Dimer_Tnp_hAT"/>
    <property type="match status" value="1"/>
</dbReference>
<dbReference type="InterPro" id="IPR025525">
    <property type="entry name" value="hAT-like_transposase_RNase-H"/>
</dbReference>
<feature type="compositionally biased region" description="Polar residues" evidence="11">
    <location>
        <begin position="155"/>
        <end position="173"/>
    </location>
</feature>
<evidence type="ECO:0000256" key="11">
    <source>
        <dbReference type="SAM" id="MobiDB-lite"/>
    </source>
</evidence>
<name>A0AAV6LAG1_9ERIC</name>
<dbReference type="GO" id="GO:0005634">
    <property type="term" value="C:nucleus"/>
    <property type="evidence" value="ECO:0007669"/>
    <property type="project" value="UniProtKB-SubCell"/>
</dbReference>
<feature type="domain" description="BED-type" evidence="13">
    <location>
        <begin position="193"/>
        <end position="238"/>
    </location>
</feature>
<evidence type="ECO:0000256" key="7">
    <source>
        <dbReference type="ARBA" id="ARBA00023125"/>
    </source>
</evidence>
<evidence type="ECO:0000256" key="3">
    <source>
        <dbReference type="ARBA" id="ARBA00022723"/>
    </source>
</evidence>
<keyword evidence="12" id="KW-0812">Transmembrane</keyword>
<keyword evidence="15" id="KW-1185">Reference proteome</keyword>
<evidence type="ECO:0000259" key="13">
    <source>
        <dbReference type="PROSITE" id="PS50808"/>
    </source>
</evidence>
<keyword evidence="12" id="KW-0472">Membrane</keyword>
<keyword evidence="8" id="KW-0804">Transcription</keyword>
<dbReference type="Proteomes" id="UP000823749">
    <property type="component" value="Chromosome 2"/>
</dbReference>
<gene>
    <name evidence="14" type="ORF">RHGRI_004675</name>
</gene>
<accession>A0AAV6LAG1</accession>
<dbReference type="InterPro" id="IPR036236">
    <property type="entry name" value="Znf_C2H2_sf"/>
</dbReference>
<keyword evidence="4 10" id="KW-0863">Zinc-finger</keyword>
<dbReference type="InterPro" id="IPR052035">
    <property type="entry name" value="ZnF_BED_domain_contain"/>
</dbReference>
<evidence type="ECO:0000256" key="1">
    <source>
        <dbReference type="ARBA" id="ARBA00004123"/>
    </source>
</evidence>
<dbReference type="InterPro" id="IPR003656">
    <property type="entry name" value="Znf_BED"/>
</dbReference>
<dbReference type="Pfam" id="PF02892">
    <property type="entry name" value="zf-BED"/>
    <property type="match status" value="1"/>
</dbReference>
<dbReference type="PANTHER" id="PTHR46481:SF11">
    <property type="entry name" value="ZINC FINGER BED DOMAIN-CONTAINING PROTEIN RICESLEEPER 2-LIKE"/>
    <property type="match status" value="1"/>
</dbReference>
<dbReference type="GO" id="GO:0003677">
    <property type="term" value="F:DNA binding"/>
    <property type="evidence" value="ECO:0007669"/>
    <property type="project" value="UniProtKB-KW"/>
</dbReference>
<dbReference type="Pfam" id="PF14372">
    <property type="entry name" value="hAT-like_RNase-H"/>
    <property type="match status" value="1"/>
</dbReference>
<evidence type="ECO:0000256" key="10">
    <source>
        <dbReference type="PROSITE-ProRule" id="PRU00027"/>
    </source>
</evidence>
<keyword evidence="6" id="KW-0805">Transcription regulation</keyword>
<dbReference type="EMBL" id="JACTNZ010000002">
    <property type="protein sequence ID" value="KAG5561706.1"/>
    <property type="molecule type" value="Genomic_DNA"/>
</dbReference>
<evidence type="ECO:0000256" key="5">
    <source>
        <dbReference type="ARBA" id="ARBA00022833"/>
    </source>
</evidence>
<dbReference type="AlphaFoldDB" id="A0AAV6LAG1"/>
<keyword evidence="12" id="KW-1133">Transmembrane helix</keyword>
<protein>
    <recommendedName>
        <fullName evidence="13">BED-type domain-containing protein</fullName>
    </recommendedName>
</protein>
<dbReference type="SUPFAM" id="SSF53098">
    <property type="entry name" value="Ribonuclease H-like"/>
    <property type="match status" value="1"/>
</dbReference>
<dbReference type="SUPFAM" id="SSF57667">
    <property type="entry name" value="beta-beta-alpha zinc fingers"/>
    <property type="match status" value="1"/>
</dbReference>
<comment type="caution">
    <text evidence="14">The sequence shown here is derived from an EMBL/GenBank/DDBJ whole genome shotgun (WGS) entry which is preliminary data.</text>
</comment>